<organism evidence="2 3">
    <name type="scientific">Candidatus Roizmanbacteria bacterium CG_4_9_14_0_2_um_filter_39_13</name>
    <dbReference type="NCBI Taxonomy" id="1974839"/>
    <lineage>
        <taxon>Bacteria</taxon>
        <taxon>Candidatus Roizmaniibacteriota</taxon>
    </lineage>
</organism>
<dbReference type="Proteomes" id="UP000231383">
    <property type="component" value="Unassembled WGS sequence"/>
</dbReference>
<dbReference type="InterPro" id="IPR014729">
    <property type="entry name" value="Rossmann-like_a/b/a_fold"/>
</dbReference>
<evidence type="ECO:0000313" key="2">
    <source>
        <dbReference type="EMBL" id="PJC31605.1"/>
    </source>
</evidence>
<accession>A0A2M8EYI4</accession>
<dbReference type="EMBL" id="PFSC01000108">
    <property type="protein sequence ID" value="PJC31605.1"/>
    <property type="molecule type" value="Genomic_DNA"/>
</dbReference>
<sequence length="481" mass="57277">MSYQELIDKELKEEINNRIKNIKTRPITIGTGITSSHLGDERNLREFVLADSIVQHLRSCNNNVVFLLFDDSYDPLNFRQLRVAVNKDEKLIKEFEQYCGMPIKYIPDPFNCHDSYSSHFQAEILERFRDLGILPNIIDAYSSYESGLYDFAKKIVFTRMEEIRTFLKKKFPSYNMKKIYWPLCPNCKKLDMAEVIKIEGNEIFIHCDRCKKSHSTTWKKIQGKFSWKVDVAIKWNIFKCDFEPFSKAYLDPDVGSYFIAKSLSVEFFGGHYPEIVEYGQVFMDRELSYTLLPSLPRDVFNMLFLKHRKKDIKLSKQKIIQVSKQYFVRKDMSYFDYIQILLPYENLEYLSSDISPFDRNKIINYGNKFTKLILKKDIYPKLPTQKTMGEIDKSSLQQIHKLIDWVVRYKNTHTKIKFETYLEHFKEFFALHHMNRAHLFPLVRGMFAQEHSSPLSRVLYYIPDQFLYATIFLVERHLKEN</sequence>
<dbReference type="GO" id="GO:0006430">
    <property type="term" value="P:lysyl-tRNA aminoacylation"/>
    <property type="evidence" value="ECO:0007669"/>
    <property type="project" value="InterPro"/>
</dbReference>
<dbReference type="PANTHER" id="PTHR37940:SF1">
    <property type="entry name" value="LYSINE--TRNA LIGASE"/>
    <property type="match status" value="1"/>
</dbReference>
<dbReference type="AlphaFoldDB" id="A0A2M8EYI4"/>
<evidence type="ECO:0000256" key="1">
    <source>
        <dbReference type="ARBA" id="ARBA00022490"/>
    </source>
</evidence>
<gene>
    <name evidence="2" type="ORF">CO051_04030</name>
</gene>
<dbReference type="SUPFAM" id="SSF52374">
    <property type="entry name" value="Nucleotidylyl transferase"/>
    <property type="match status" value="1"/>
</dbReference>
<dbReference type="Gene3D" id="3.40.50.620">
    <property type="entry name" value="HUPs"/>
    <property type="match status" value="1"/>
</dbReference>
<proteinExistence type="predicted"/>
<protein>
    <recommendedName>
        <fullName evidence="4">Lysine--tRNA ligase</fullName>
    </recommendedName>
</protein>
<reference evidence="3" key="1">
    <citation type="submission" date="2017-09" db="EMBL/GenBank/DDBJ databases">
        <title>Depth-based differentiation of microbial function through sediment-hosted aquifers and enrichment of novel symbionts in the deep terrestrial subsurface.</title>
        <authorList>
            <person name="Probst A.J."/>
            <person name="Ladd B."/>
            <person name="Jarett J.K."/>
            <person name="Geller-Mcgrath D.E."/>
            <person name="Sieber C.M.K."/>
            <person name="Emerson J.B."/>
            <person name="Anantharaman K."/>
            <person name="Thomas B.C."/>
            <person name="Malmstrom R."/>
            <person name="Stieglmeier M."/>
            <person name="Klingl A."/>
            <person name="Woyke T."/>
            <person name="Ryan C.M."/>
            <person name="Banfield J.F."/>
        </authorList>
    </citation>
    <scope>NUCLEOTIDE SEQUENCE [LARGE SCALE GENOMIC DNA]</scope>
</reference>
<evidence type="ECO:0000313" key="3">
    <source>
        <dbReference type="Proteomes" id="UP000231383"/>
    </source>
</evidence>
<comment type="caution">
    <text evidence="2">The sequence shown here is derived from an EMBL/GenBank/DDBJ whole genome shotgun (WGS) entry which is preliminary data.</text>
</comment>
<dbReference type="GO" id="GO:0004824">
    <property type="term" value="F:lysine-tRNA ligase activity"/>
    <property type="evidence" value="ECO:0007669"/>
    <property type="project" value="InterPro"/>
</dbReference>
<name>A0A2M8EYI4_9BACT</name>
<evidence type="ECO:0008006" key="4">
    <source>
        <dbReference type="Google" id="ProtNLM"/>
    </source>
</evidence>
<dbReference type="PANTHER" id="PTHR37940">
    <property type="entry name" value="LYSINE--TRNA LIGASE"/>
    <property type="match status" value="1"/>
</dbReference>
<dbReference type="GO" id="GO:0005524">
    <property type="term" value="F:ATP binding"/>
    <property type="evidence" value="ECO:0007669"/>
    <property type="project" value="InterPro"/>
</dbReference>
<dbReference type="Pfam" id="PF01921">
    <property type="entry name" value="tRNA-synt_1f"/>
    <property type="match status" value="1"/>
</dbReference>
<dbReference type="InterPro" id="IPR002904">
    <property type="entry name" value="Lys-tRNA-ligase"/>
</dbReference>
<dbReference type="GO" id="GO:0005737">
    <property type="term" value="C:cytoplasm"/>
    <property type="evidence" value="ECO:0007669"/>
    <property type="project" value="InterPro"/>
</dbReference>
<keyword evidence="1" id="KW-0963">Cytoplasm</keyword>